<evidence type="ECO:0000313" key="2">
    <source>
        <dbReference type="Proteomes" id="UP000006503"/>
    </source>
</evidence>
<accession>I7BRB8</accession>
<dbReference type="EMBL" id="CP003734">
    <property type="protein sequence ID" value="AFO46657.1"/>
    <property type="molecule type" value="Genomic_DNA"/>
</dbReference>
<dbReference type="Proteomes" id="UP000006503">
    <property type="component" value="Chromosome"/>
</dbReference>
<dbReference type="HOGENOM" id="CLU_3102811_0_0_6"/>
<dbReference type="KEGG" id="ppx:T1E_0799"/>
<sequence length="56" mass="6497">MAGWSMPTAKDWASDIASCSLLVKRSIRMVYLPLKGRSERWTAPVYKETCLRCLYR</sequence>
<dbReference type="PATRIC" id="fig|1196325.3.peg.802"/>
<dbReference type="AlphaFoldDB" id="I7BRB8"/>
<name>I7BRB8_PSEPT</name>
<evidence type="ECO:0000313" key="1">
    <source>
        <dbReference type="EMBL" id="AFO46657.1"/>
    </source>
</evidence>
<gene>
    <name evidence="1" type="ordered locus">T1E_0799</name>
</gene>
<protein>
    <submittedName>
        <fullName evidence="1">Uncharacterized protein</fullName>
    </submittedName>
</protein>
<organism evidence="1 2">
    <name type="scientific">Pseudomonas putida (strain DOT-T1E)</name>
    <dbReference type="NCBI Taxonomy" id="1196325"/>
    <lineage>
        <taxon>Bacteria</taxon>
        <taxon>Pseudomonadati</taxon>
        <taxon>Pseudomonadota</taxon>
        <taxon>Gammaproteobacteria</taxon>
        <taxon>Pseudomonadales</taxon>
        <taxon>Pseudomonadaceae</taxon>
        <taxon>Pseudomonas</taxon>
    </lineage>
</organism>
<reference evidence="2" key="1">
    <citation type="journal article" date="2013" name="Microb. Biotechnol.">
        <title>Metabolic potential of the organic-solvent tolerant Pseudomonas putida DOT-T1E deduced from its annotated genome.</title>
        <authorList>
            <person name="Udaondo Z."/>
            <person name="Molina L."/>
            <person name="Daniels C."/>
            <person name="Gomez M.J."/>
            <person name="Molina-Henares M.A."/>
            <person name="Matilla M.A."/>
            <person name="Roca A."/>
            <person name="Fernandez M."/>
            <person name="Duque E."/>
            <person name="Segura A."/>
            <person name="Ramos J.L."/>
        </authorList>
    </citation>
    <scope>NUCLEOTIDE SEQUENCE [LARGE SCALE GENOMIC DNA]</scope>
    <source>
        <strain evidence="2">DOT-T1E</strain>
    </source>
</reference>
<proteinExistence type="predicted"/>